<comment type="caution">
    <text evidence="1">The sequence shown here is derived from an EMBL/GenBank/DDBJ whole genome shotgun (WGS) entry which is preliminary data.</text>
</comment>
<protein>
    <submittedName>
        <fullName evidence="1">Uncharacterized protein</fullName>
    </submittedName>
</protein>
<sequence>MRASSTHFWHRRALCKALELQLQSRRAVEHARSPGALGYIANLYVRACSEVTGDLVRGFFNSTISDSSYAALFLGYEKRRPGQRQEGQLLIVSGS</sequence>
<organism evidence="1 2">
    <name type="scientific">Phytophthora pseudosyringae</name>
    <dbReference type="NCBI Taxonomy" id="221518"/>
    <lineage>
        <taxon>Eukaryota</taxon>
        <taxon>Sar</taxon>
        <taxon>Stramenopiles</taxon>
        <taxon>Oomycota</taxon>
        <taxon>Peronosporomycetes</taxon>
        <taxon>Peronosporales</taxon>
        <taxon>Peronosporaceae</taxon>
        <taxon>Phytophthora</taxon>
    </lineage>
</organism>
<gene>
    <name evidence="1" type="ORF">PHYPSEUDO_001725</name>
</gene>
<keyword evidence="2" id="KW-1185">Reference proteome</keyword>
<accession>A0A8T1VWF4</accession>
<evidence type="ECO:0000313" key="2">
    <source>
        <dbReference type="Proteomes" id="UP000694044"/>
    </source>
</evidence>
<dbReference type="AlphaFoldDB" id="A0A8T1VWF4"/>
<dbReference type="EMBL" id="JAGDFM010000126">
    <property type="protein sequence ID" value="KAG7385256.1"/>
    <property type="molecule type" value="Genomic_DNA"/>
</dbReference>
<evidence type="ECO:0000313" key="1">
    <source>
        <dbReference type="EMBL" id="KAG7385256.1"/>
    </source>
</evidence>
<reference evidence="1" key="1">
    <citation type="submission" date="2021-02" db="EMBL/GenBank/DDBJ databases">
        <authorList>
            <person name="Palmer J.M."/>
        </authorList>
    </citation>
    <scope>NUCLEOTIDE SEQUENCE</scope>
    <source>
        <strain evidence="1">SCRP734</strain>
    </source>
</reference>
<name>A0A8T1VWF4_9STRA</name>
<dbReference type="Proteomes" id="UP000694044">
    <property type="component" value="Unassembled WGS sequence"/>
</dbReference>
<proteinExistence type="predicted"/>